<comment type="similarity">
    <text evidence="1">Belongs to the glutaminase family.</text>
</comment>
<dbReference type="STRING" id="104452.A0A0L7LPD9"/>
<dbReference type="Pfam" id="PF12796">
    <property type="entry name" value="Ank_2"/>
    <property type="match status" value="1"/>
</dbReference>
<protein>
    <recommendedName>
        <fullName evidence="3">glutaminase</fullName>
        <ecNumber evidence="3">3.5.1.2</ecNumber>
    </recommendedName>
    <alternativeName>
        <fullName evidence="8">L-glutamine amidohydrolase</fullName>
    </alternativeName>
</protein>
<evidence type="ECO:0000313" key="13">
    <source>
        <dbReference type="Proteomes" id="UP000037510"/>
    </source>
</evidence>
<accession>A0A0L7LPD9</accession>
<sequence>MHNLYKVHKESNFEGGSPETLKLDRKTFKEVIAPNIVLITRAFRSQFVIPDFQDFIKDIEEMYWTAKSNTDGKVASYIPQLARASSDNWGVSVCTIDGQRFNIGDVTVPFTLQSCSKPLTYAMALETLGPEQVHKYVGTEPSGRNFNELVLDYNMKPHNPMINAGAILICSLLKSLDKPEMTLAEKFDYVMSFFSRLAGNEVLGFNNAVFLSEREAADRNYALGFYMREYKCYPEKTNLRECMDFYFQCCSMEANCDIMSIMAATLANGGICPITDEKVLRPDSVRNVLSLMHSCGMYDYSGQFAFKVGLPAKSGVSGAMLIVVPNVMGICTWSPPLDPLGNSCRGLQFCEELIERFNFHKYDNIRYASHKKDPRRYKFESTGLNIVNLLFSAASGDLSALRRHHLSGMDMTLSDYDGRTALHLAAAEGHLSCVDFLLAQCGVPHDPRDRWGSRPLNEAETFGHTAVVQYLKEWEQTHPAQEKLAEPTTNVDDILEAKPDANDAVKDPSIQEIVTRNGDKVQ</sequence>
<evidence type="ECO:0000256" key="8">
    <source>
        <dbReference type="ARBA" id="ARBA00077251"/>
    </source>
</evidence>
<keyword evidence="5" id="KW-0378">Hydrolase</keyword>
<evidence type="ECO:0000259" key="11">
    <source>
        <dbReference type="Pfam" id="PF17959"/>
    </source>
</evidence>
<evidence type="ECO:0000256" key="3">
    <source>
        <dbReference type="ARBA" id="ARBA00012918"/>
    </source>
</evidence>
<keyword evidence="6 9" id="KW-0040">ANK repeat</keyword>
<comment type="caution">
    <text evidence="12">The sequence shown here is derived from an EMBL/GenBank/DDBJ whole genome shotgun (WGS) entry which is preliminary data.</text>
</comment>
<feature type="compositionally biased region" description="Basic and acidic residues" evidence="10">
    <location>
        <begin position="495"/>
        <end position="506"/>
    </location>
</feature>
<dbReference type="Pfam" id="PF17959">
    <property type="entry name" value="EF-hand_14"/>
    <property type="match status" value="1"/>
</dbReference>
<dbReference type="PANTHER" id="PTHR12544">
    <property type="entry name" value="GLUTAMINASE"/>
    <property type="match status" value="1"/>
</dbReference>
<evidence type="ECO:0000256" key="10">
    <source>
        <dbReference type="SAM" id="MobiDB-lite"/>
    </source>
</evidence>
<dbReference type="SUPFAM" id="SSF48403">
    <property type="entry name" value="Ankyrin repeat"/>
    <property type="match status" value="1"/>
</dbReference>
<keyword evidence="4" id="KW-0677">Repeat</keyword>
<dbReference type="Proteomes" id="UP000037510">
    <property type="component" value="Unassembled WGS sequence"/>
</dbReference>
<evidence type="ECO:0000256" key="5">
    <source>
        <dbReference type="ARBA" id="ARBA00022801"/>
    </source>
</evidence>
<comment type="subunit">
    <text evidence="2">Homotetramer.</text>
</comment>
<comment type="catalytic activity">
    <reaction evidence="7">
        <text>L-glutamine + H2O = L-glutamate + NH4(+)</text>
        <dbReference type="Rhea" id="RHEA:15889"/>
        <dbReference type="ChEBI" id="CHEBI:15377"/>
        <dbReference type="ChEBI" id="CHEBI:28938"/>
        <dbReference type="ChEBI" id="CHEBI:29985"/>
        <dbReference type="ChEBI" id="CHEBI:58359"/>
        <dbReference type="EC" id="3.5.1.2"/>
    </reaction>
</comment>
<dbReference type="NCBIfam" id="TIGR03814">
    <property type="entry name" value="Gln_ase"/>
    <property type="match status" value="1"/>
</dbReference>
<dbReference type="InterPro" id="IPR036770">
    <property type="entry name" value="Ankyrin_rpt-contain_sf"/>
</dbReference>
<dbReference type="EC" id="3.5.1.2" evidence="3"/>
<name>A0A0L7LPD9_OPEBR</name>
<dbReference type="Pfam" id="PF04960">
    <property type="entry name" value="Glutaminase"/>
    <property type="match status" value="1"/>
</dbReference>
<dbReference type="GO" id="GO:0006543">
    <property type="term" value="P:L-glutamine catabolic process"/>
    <property type="evidence" value="ECO:0007669"/>
    <property type="project" value="TreeGrafter"/>
</dbReference>
<evidence type="ECO:0000256" key="1">
    <source>
        <dbReference type="ARBA" id="ARBA00011076"/>
    </source>
</evidence>
<dbReference type="Gene3D" id="1.25.40.20">
    <property type="entry name" value="Ankyrin repeat-containing domain"/>
    <property type="match status" value="1"/>
</dbReference>
<dbReference type="GO" id="GO:0004359">
    <property type="term" value="F:glutaminase activity"/>
    <property type="evidence" value="ECO:0007669"/>
    <property type="project" value="UniProtKB-EC"/>
</dbReference>
<proteinExistence type="inferred from homology"/>
<evidence type="ECO:0000256" key="4">
    <source>
        <dbReference type="ARBA" id="ARBA00022737"/>
    </source>
</evidence>
<evidence type="ECO:0000256" key="7">
    <source>
        <dbReference type="ARBA" id="ARBA00049534"/>
    </source>
</evidence>
<dbReference type="HAMAP" id="MF_00313">
    <property type="entry name" value="Glutaminase"/>
    <property type="match status" value="1"/>
</dbReference>
<dbReference type="InterPro" id="IPR015868">
    <property type="entry name" value="Glutaminase"/>
</dbReference>
<feature type="domain" description="Glutaminase EF-hand" evidence="11">
    <location>
        <begin position="1"/>
        <end position="50"/>
    </location>
</feature>
<dbReference type="Gene3D" id="3.40.710.10">
    <property type="entry name" value="DD-peptidase/beta-lactamase superfamily"/>
    <property type="match status" value="1"/>
</dbReference>
<feature type="region of interest" description="Disordered" evidence="10">
    <location>
        <begin position="479"/>
        <end position="522"/>
    </location>
</feature>
<dbReference type="FunFam" id="1.25.40.20:FF:000069">
    <property type="entry name" value="Glutaminase, isoform E"/>
    <property type="match status" value="1"/>
</dbReference>
<keyword evidence="13" id="KW-1185">Reference proteome</keyword>
<dbReference type="GO" id="GO:0006537">
    <property type="term" value="P:glutamate biosynthetic process"/>
    <property type="evidence" value="ECO:0007669"/>
    <property type="project" value="TreeGrafter"/>
</dbReference>
<dbReference type="PROSITE" id="PS50088">
    <property type="entry name" value="ANK_REPEAT"/>
    <property type="match status" value="1"/>
</dbReference>
<dbReference type="PROSITE" id="PS50297">
    <property type="entry name" value="ANK_REP_REGION"/>
    <property type="match status" value="1"/>
</dbReference>
<evidence type="ECO:0000256" key="6">
    <source>
        <dbReference type="ARBA" id="ARBA00023043"/>
    </source>
</evidence>
<reference evidence="12 13" key="1">
    <citation type="journal article" date="2015" name="Genome Biol. Evol.">
        <title>The genome of winter moth (Operophtera brumata) provides a genomic perspective on sexual dimorphism and phenology.</title>
        <authorList>
            <person name="Derks M.F."/>
            <person name="Smit S."/>
            <person name="Salis L."/>
            <person name="Schijlen E."/>
            <person name="Bossers A."/>
            <person name="Mateman C."/>
            <person name="Pijl A.S."/>
            <person name="de Ridder D."/>
            <person name="Groenen M.A."/>
            <person name="Visser M.E."/>
            <person name="Megens H.J."/>
        </authorList>
    </citation>
    <scope>NUCLEOTIDE SEQUENCE [LARGE SCALE GENOMIC DNA]</scope>
    <source>
        <strain evidence="12">WM2013NL</strain>
        <tissue evidence="12">Head and thorax</tissue>
    </source>
</reference>
<dbReference type="Gene3D" id="1.10.238.210">
    <property type="match status" value="1"/>
</dbReference>
<evidence type="ECO:0000256" key="2">
    <source>
        <dbReference type="ARBA" id="ARBA00011881"/>
    </source>
</evidence>
<dbReference type="AlphaFoldDB" id="A0A0L7LPD9"/>
<feature type="repeat" description="ANK" evidence="9">
    <location>
        <begin position="417"/>
        <end position="438"/>
    </location>
</feature>
<evidence type="ECO:0000256" key="9">
    <source>
        <dbReference type="PROSITE-ProRule" id="PRU00023"/>
    </source>
</evidence>
<evidence type="ECO:0000313" key="12">
    <source>
        <dbReference type="EMBL" id="KOB77393.1"/>
    </source>
</evidence>
<dbReference type="InterPro" id="IPR041541">
    <property type="entry name" value="Glutaminase_EF-hand"/>
</dbReference>
<organism evidence="12 13">
    <name type="scientific">Operophtera brumata</name>
    <name type="common">Winter moth</name>
    <name type="synonym">Phalaena brumata</name>
    <dbReference type="NCBI Taxonomy" id="104452"/>
    <lineage>
        <taxon>Eukaryota</taxon>
        <taxon>Metazoa</taxon>
        <taxon>Ecdysozoa</taxon>
        <taxon>Arthropoda</taxon>
        <taxon>Hexapoda</taxon>
        <taxon>Insecta</taxon>
        <taxon>Pterygota</taxon>
        <taxon>Neoptera</taxon>
        <taxon>Endopterygota</taxon>
        <taxon>Lepidoptera</taxon>
        <taxon>Glossata</taxon>
        <taxon>Ditrysia</taxon>
        <taxon>Geometroidea</taxon>
        <taxon>Geometridae</taxon>
        <taxon>Larentiinae</taxon>
        <taxon>Operophtera</taxon>
    </lineage>
</organism>
<dbReference type="EMBL" id="JTDY01000393">
    <property type="protein sequence ID" value="KOB77393.1"/>
    <property type="molecule type" value="Genomic_DNA"/>
</dbReference>
<dbReference type="SMART" id="SM00248">
    <property type="entry name" value="ANK"/>
    <property type="match status" value="1"/>
</dbReference>
<dbReference type="SUPFAM" id="SSF56601">
    <property type="entry name" value="beta-lactamase/transpeptidase-like"/>
    <property type="match status" value="1"/>
</dbReference>
<dbReference type="FunFam" id="3.40.710.10:FF:000008">
    <property type="entry name" value="Glutaminase, isoform E"/>
    <property type="match status" value="1"/>
</dbReference>
<dbReference type="PANTHER" id="PTHR12544:SF29">
    <property type="entry name" value="GLUTAMINASE"/>
    <property type="match status" value="1"/>
</dbReference>
<gene>
    <name evidence="12" type="ORF">OBRU01_04327</name>
</gene>
<dbReference type="InterPro" id="IPR012338">
    <property type="entry name" value="Beta-lactam/transpept-like"/>
</dbReference>
<dbReference type="InterPro" id="IPR002110">
    <property type="entry name" value="Ankyrin_rpt"/>
</dbReference>